<keyword evidence="3" id="KW-0812">Transmembrane</keyword>
<gene>
    <name evidence="5" type="ORF">GGR27_000049</name>
</gene>
<accession>A0ABX0X6C0</accession>
<name>A0ABX0X6C0_9BACT</name>
<feature type="transmembrane region" description="Helical" evidence="3">
    <location>
        <begin position="108"/>
        <end position="126"/>
    </location>
</feature>
<keyword evidence="6" id="KW-1185">Reference proteome</keyword>
<evidence type="ECO:0000259" key="4">
    <source>
        <dbReference type="Pfam" id="PF10099"/>
    </source>
</evidence>
<dbReference type="Proteomes" id="UP000770785">
    <property type="component" value="Unassembled WGS sequence"/>
</dbReference>
<evidence type="ECO:0000313" key="5">
    <source>
        <dbReference type="EMBL" id="NJC24568.1"/>
    </source>
</evidence>
<dbReference type="InterPro" id="IPR018764">
    <property type="entry name" value="RskA_C"/>
</dbReference>
<keyword evidence="3" id="KW-0472">Membrane</keyword>
<reference evidence="5 6" key="1">
    <citation type="submission" date="2020-03" db="EMBL/GenBank/DDBJ databases">
        <title>Genomic Encyclopedia of Type Strains, Phase IV (KMG-IV): sequencing the most valuable type-strain genomes for metagenomic binning, comparative biology and taxonomic classification.</title>
        <authorList>
            <person name="Goeker M."/>
        </authorList>
    </citation>
    <scope>NUCLEOTIDE SEQUENCE [LARGE SCALE GENOMIC DNA]</scope>
    <source>
        <strain evidence="5 6">DSM 105096</strain>
    </source>
</reference>
<dbReference type="RefSeq" id="WP_168035391.1">
    <property type="nucleotide sequence ID" value="NZ_JAATJH010000001.1"/>
</dbReference>
<evidence type="ECO:0000256" key="1">
    <source>
        <dbReference type="SAM" id="Coils"/>
    </source>
</evidence>
<sequence>MDTNQYIASGVLELYVLDLLDTSAQREEVERYVAEYPEIKRELFEIETALEAYALANARPLPAALLVPLLVSIRDTMPPTVDPVEPPMATESAPTSPPTADASTALPWLPWVLAAVLALVAAYLYFNGKSQVGEIEQERSELESEFAVLQEECDETSTALQGSQELNQLLTNPATRNVILAGSDNAPGSQAIVFHNVERDQTKFRATNLPTPPTGRQYQLWAIGDDGPVSIAVLDENLDADVLLDVDFVATAGTFAITLEETGGKPTPDLSQLQVIGEI</sequence>
<evidence type="ECO:0000256" key="3">
    <source>
        <dbReference type="SAM" id="Phobius"/>
    </source>
</evidence>
<keyword evidence="3" id="KW-1133">Transmembrane helix</keyword>
<evidence type="ECO:0000313" key="6">
    <source>
        <dbReference type="Proteomes" id="UP000770785"/>
    </source>
</evidence>
<dbReference type="Pfam" id="PF10099">
    <property type="entry name" value="RskA_C"/>
    <property type="match status" value="1"/>
</dbReference>
<dbReference type="PANTHER" id="PTHR37461">
    <property type="entry name" value="ANTI-SIGMA-K FACTOR RSKA"/>
    <property type="match status" value="1"/>
</dbReference>
<keyword evidence="1" id="KW-0175">Coiled coil</keyword>
<feature type="region of interest" description="Disordered" evidence="2">
    <location>
        <begin position="81"/>
        <end position="100"/>
    </location>
</feature>
<comment type="caution">
    <text evidence="5">The sequence shown here is derived from an EMBL/GenBank/DDBJ whole genome shotgun (WGS) entry which is preliminary data.</text>
</comment>
<feature type="coiled-coil region" evidence="1">
    <location>
        <begin position="132"/>
        <end position="159"/>
    </location>
</feature>
<proteinExistence type="predicted"/>
<dbReference type="PANTHER" id="PTHR37461:SF1">
    <property type="entry name" value="ANTI-SIGMA-K FACTOR RSKA"/>
    <property type="match status" value="1"/>
</dbReference>
<protein>
    <recommendedName>
        <fullName evidence="4">Anti-sigma K factor RskA C-terminal domain-containing protein</fullName>
    </recommendedName>
</protein>
<feature type="domain" description="Anti-sigma K factor RskA C-terminal" evidence="4">
    <location>
        <begin position="114"/>
        <end position="268"/>
    </location>
</feature>
<dbReference type="InterPro" id="IPR051474">
    <property type="entry name" value="Anti-sigma-K/W_factor"/>
</dbReference>
<organism evidence="5 6">
    <name type="scientific">Neolewinella antarctica</name>
    <dbReference type="NCBI Taxonomy" id="442734"/>
    <lineage>
        <taxon>Bacteria</taxon>
        <taxon>Pseudomonadati</taxon>
        <taxon>Bacteroidota</taxon>
        <taxon>Saprospiria</taxon>
        <taxon>Saprospirales</taxon>
        <taxon>Lewinellaceae</taxon>
        <taxon>Neolewinella</taxon>
    </lineage>
</organism>
<evidence type="ECO:0000256" key="2">
    <source>
        <dbReference type="SAM" id="MobiDB-lite"/>
    </source>
</evidence>
<dbReference type="EMBL" id="JAATJH010000001">
    <property type="protein sequence ID" value="NJC24568.1"/>
    <property type="molecule type" value="Genomic_DNA"/>
</dbReference>